<evidence type="ECO:0000313" key="4">
    <source>
        <dbReference type="Proteomes" id="UP000282321"/>
    </source>
</evidence>
<gene>
    <name evidence="3" type="ORF">DRP44_03960</name>
</gene>
<dbReference type="AlphaFoldDB" id="A0A660S8I4"/>
<dbReference type="Pfam" id="PF01520">
    <property type="entry name" value="Amidase_3"/>
    <property type="match status" value="1"/>
</dbReference>
<organism evidence="3 4">
    <name type="scientific">candidate division TA06 bacterium</name>
    <dbReference type="NCBI Taxonomy" id="2250710"/>
    <lineage>
        <taxon>Bacteria</taxon>
        <taxon>Bacteria division TA06</taxon>
    </lineage>
</organism>
<dbReference type="SMART" id="SM00646">
    <property type="entry name" value="Ami_3"/>
    <property type="match status" value="1"/>
</dbReference>
<evidence type="ECO:0000256" key="1">
    <source>
        <dbReference type="ARBA" id="ARBA00022801"/>
    </source>
</evidence>
<dbReference type="PANTHER" id="PTHR30404">
    <property type="entry name" value="N-ACETYLMURAMOYL-L-ALANINE AMIDASE"/>
    <property type="match status" value="1"/>
</dbReference>
<keyword evidence="1" id="KW-0378">Hydrolase</keyword>
<comment type="caution">
    <text evidence="3">The sequence shown here is derived from an EMBL/GenBank/DDBJ whole genome shotgun (WGS) entry which is preliminary data.</text>
</comment>
<dbReference type="InterPro" id="IPR002508">
    <property type="entry name" value="MurNAc-LAA_cat"/>
</dbReference>
<dbReference type="InterPro" id="IPR050695">
    <property type="entry name" value="N-acetylmuramoyl_amidase_3"/>
</dbReference>
<dbReference type="FunFam" id="3.40.630.40:FF:000005">
    <property type="entry name" value="N-acetylmuramoyl-L-alanine amidase (AmiA)"/>
    <property type="match status" value="1"/>
</dbReference>
<dbReference type="Gene3D" id="3.40.630.40">
    <property type="entry name" value="Zn-dependent exopeptidases"/>
    <property type="match status" value="1"/>
</dbReference>
<accession>A0A660S8I4</accession>
<proteinExistence type="predicted"/>
<name>A0A660S8I4_UNCT6</name>
<evidence type="ECO:0000259" key="2">
    <source>
        <dbReference type="SMART" id="SM00646"/>
    </source>
</evidence>
<sequence length="485" mass="56092">MKTVRTIVFIILFPLLLFSSSIVFRTMDSTFVVNSYNDGDNIYIGVKDFTRLLNGKLLYDVDRDEYIVKKENLHMKILPESPYYLLNGKIEKIRGDFLRDIDGCLIPVTPNLNRISSIMSKRLVYNKSRNSIDVYNNLYDIMDFDVRKNNDRTVVMFTLSRPVKYKYKKSKNSIKIYFYTKLLNKRPFNKTFRKSLITKVSIYNWKYGKYVVLNVKKGVFIDDVNYSKEAGSLQFVLGGSSSKKYGPMGKGKFTIIIDPGHGGKDSGAIGPNGIMEKTITLRIAKKLQKYLSKDKNFKIYLTRHDDRFVSLKERTKFALKKKANLFVSIHCNASVNRKSKYARGFETYFLSLARTGWERAVAARENASILYESEKEKNNYNTVDYILSDMAQNQSLIESSKLAEAIQNKMAKETNLKDRGVHQAGFYVLRFNYMPAVLVETAFISNSKEEKLLNESWFEDKIAKAIGEGIIDFVKNYEFKIYGRK</sequence>
<dbReference type="EMBL" id="QNBC01000041">
    <property type="protein sequence ID" value="RKX66499.1"/>
    <property type="molecule type" value="Genomic_DNA"/>
</dbReference>
<evidence type="ECO:0000313" key="3">
    <source>
        <dbReference type="EMBL" id="RKX66499.1"/>
    </source>
</evidence>
<dbReference type="GO" id="GO:0030288">
    <property type="term" value="C:outer membrane-bounded periplasmic space"/>
    <property type="evidence" value="ECO:0007669"/>
    <property type="project" value="TreeGrafter"/>
</dbReference>
<dbReference type="GO" id="GO:0008745">
    <property type="term" value="F:N-acetylmuramoyl-L-alanine amidase activity"/>
    <property type="evidence" value="ECO:0007669"/>
    <property type="project" value="InterPro"/>
</dbReference>
<reference evidence="3 4" key="1">
    <citation type="submission" date="2018-06" db="EMBL/GenBank/DDBJ databases">
        <title>Extensive metabolic versatility and redundancy in microbially diverse, dynamic hydrothermal sediments.</title>
        <authorList>
            <person name="Dombrowski N."/>
            <person name="Teske A."/>
            <person name="Baker B.J."/>
        </authorList>
    </citation>
    <scope>NUCLEOTIDE SEQUENCE [LARGE SCALE GENOMIC DNA]</scope>
    <source>
        <strain evidence="3">B35_G9</strain>
    </source>
</reference>
<dbReference type="SUPFAM" id="SSF53187">
    <property type="entry name" value="Zn-dependent exopeptidases"/>
    <property type="match status" value="1"/>
</dbReference>
<dbReference type="PANTHER" id="PTHR30404:SF0">
    <property type="entry name" value="N-ACETYLMURAMOYL-L-ALANINE AMIDASE AMIC"/>
    <property type="match status" value="1"/>
</dbReference>
<feature type="domain" description="MurNAc-LAA" evidence="2">
    <location>
        <begin position="315"/>
        <end position="471"/>
    </location>
</feature>
<dbReference type="Proteomes" id="UP000282321">
    <property type="component" value="Unassembled WGS sequence"/>
</dbReference>
<dbReference type="GO" id="GO:0009253">
    <property type="term" value="P:peptidoglycan catabolic process"/>
    <property type="evidence" value="ECO:0007669"/>
    <property type="project" value="InterPro"/>
</dbReference>
<dbReference type="CDD" id="cd02696">
    <property type="entry name" value="MurNAc-LAA"/>
    <property type="match status" value="1"/>
</dbReference>
<protein>
    <recommendedName>
        <fullName evidence="2">MurNAc-LAA domain-containing protein</fullName>
    </recommendedName>
</protein>